<feature type="region of interest" description="Disordered" evidence="1">
    <location>
        <begin position="38"/>
        <end position="68"/>
    </location>
</feature>
<accession>A0A5B7IE37</accession>
<dbReference type="Proteomes" id="UP000324222">
    <property type="component" value="Unassembled WGS sequence"/>
</dbReference>
<comment type="caution">
    <text evidence="2">The sequence shown here is derived from an EMBL/GenBank/DDBJ whole genome shotgun (WGS) entry which is preliminary data.</text>
</comment>
<organism evidence="2 3">
    <name type="scientific">Portunus trituberculatus</name>
    <name type="common">Swimming crab</name>
    <name type="synonym">Neptunus trituberculatus</name>
    <dbReference type="NCBI Taxonomy" id="210409"/>
    <lineage>
        <taxon>Eukaryota</taxon>
        <taxon>Metazoa</taxon>
        <taxon>Ecdysozoa</taxon>
        <taxon>Arthropoda</taxon>
        <taxon>Crustacea</taxon>
        <taxon>Multicrustacea</taxon>
        <taxon>Malacostraca</taxon>
        <taxon>Eumalacostraca</taxon>
        <taxon>Eucarida</taxon>
        <taxon>Decapoda</taxon>
        <taxon>Pleocyemata</taxon>
        <taxon>Brachyura</taxon>
        <taxon>Eubrachyura</taxon>
        <taxon>Portunoidea</taxon>
        <taxon>Portunidae</taxon>
        <taxon>Portuninae</taxon>
        <taxon>Portunus</taxon>
    </lineage>
</organism>
<name>A0A5B7IE37_PORTR</name>
<proteinExistence type="predicted"/>
<dbReference type="AlphaFoldDB" id="A0A5B7IE37"/>
<gene>
    <name evidence="2" type="ORF">E2C01_077315</name>
</gene>
<evidence type="ECO:0000313" key="2">
    <source>
        <dbReference type="EMBL" id="MPC82640.1"/>
    </source>
</evidence>
<keyword evidence="3" id="KW-1185">Reference proteome</keyword>
<dbReference type="EMBL" id="VSRR010060351">
    <property type="protein sequence ID" value="MPC82640.1"/>
    <property type="molecule type" value="Genomic_DNA"/>
</dbReference>
<protein>
    <submittedName>
        <fullName evidence="2">Uncharacterized protein</fullName>
    </submittedName>
</protein>
<feature type="compositionally biased region" description="Basic residues" evidence="1">
    <location>
        <begin position="59"/>
        <end position="68"/>
    </location>
</feature>
<sequence>MVVGLPLAPYNTITMFHNISFDVILCLMKTRKGINGDKEAVKRQASSKRTSNDEMPTLFHHKLPRKHP</sequence>
<evidence type="ECO:0000313" key="3">
    <source>
        <dbReference type="Proteomes" id="UP000324222"/>
    </source>
</evidence>
<reference evidence="2 3" key="1">
    <citation type="submission" date="2019-05" db="EMBL/GenBank/DDBJ databases">
        <title>Another draft genome of Portunus trituberculatus and its Hox gene families provides insights of decapod evolution.</title>
        <authorList>
            <person name="Jeong J.-H."/>
            <person name="Song I."/>
            <person name="Kim S."/>
            <person name="Choi T."/>
            <person name="Kim D."/>
            <person name="Ryu S."/>
            <person name="Kim W."/>
        </authorList>
    </citation>
    <scope>NUCLEOTIDE SEQUENCE [LARGE SCALE GENOMIC DNA]</scope>
    <source>
        <tissue evidence="2">Muscle</tissue>
    </source>
</reference>
<evidence type="ECO:0000256" key="1">
    <source>
        <dbReference type="SAM" id="MobiDB-lite"/>
    </source>
</evidence>